<proteinExistence type="predicted"/>
<dbReference type="AlphaFoldDB" id="A0A510K8Y4"/>
<protein>
    <submittedName>
        <fullName evidence="1">Uncharacterized protein</fullName>
    </submittedName>
</protein>
<accession>A0A510K8Y4</accession>
<name>A0A510K8Y4_9FUSO</name>
<organism evidence="1 2">
    <name type="scientific">Leptotrichia trevisanii</name>
    <dbReference type="NCBI Taxonomy" id="109328"/>
    <lineage>
        <taxon>Bacteria</taxon>
        <taxon>Fusobacteriati</taxon>
        <taxon>Fusobacteriota</taxon>
        <taxon>Fusobacteriia</taxon>
        <taxon>Fusobacteriales</taxon>
        <taxon>Leptotrichiaceae</taxon>
        <taxon>Leptotrichia</taxon>
    </lineage>
</organism>
<evidence type="ECO:0000313" key="1">
    <source>
        <dbReference type="EMBL" id="BBM46313.1"/>
    </source>
</evidence>
<sequence length="68" mass="8253">MKIRIPTKLILETDKFFENYRHTTTDMPYFLNFYLYSKTILRLTAFAIKSSEKGNIYVIKYKKCFKNI</sequence>
<reference evidence="1 2" key="1">
    <citation type="submission" date="2019-07" db="EMBL/GenBank/DDBJ databases">
        <title>Complete Genome Sequence of Leptotrichia trevisanii Strain JMUB3870.</title>
        <authorList>
            <person name="Watanabe S."/>
            <person name="Cui L."/>
        </authorList>
    </citation>
    <scope>NUCLEOTIDE SEQUENCE [LARGE SCALE GENOMIC DNA]</scope>
    <source>
        <strain evidence="1 2">JMUB3870</strain>
    </source>
</reference>
<evidence type="ECO:0000313" key="2">
    <source>
        <dbReference type="Proteomes" id="UP000422644"/>
    </source>
</evidence>
<dbReference type="Proteomes" id="UP000422644">
    <property type="component" value="Chromosome"/>
</dbReference>
<gene>
    <name evidence="1" type="ORF">JMUB3870_2458</name>
</gene>
<dbReference type="EMBL" id="AP019831">
    <property type="protein sequence ID" value="BBM46313.1"/>
    <property type="molecule type" value="Genomic_DNA"/>
</dbReference>
<keyword evidence="2" id="KW-1185">Reference proteome</keyword>